<evidence type="ECO:0000259" key="5">
    <source>
        <dbReference type="Pfam" id="PF00732"/>
    </source>
</evidence>
<feature type="domain" description="Glucose-methanol-choline oxidoreductase C-terminal" evidence="6">
    <location>
        <begin position="444"/>
        <end position="554"/>
    </location>
</feature>
<dbReference type="RefSeq" id="WP_200270585.1">
    <property type="nucleotide sequence ID" value="NZ_JAENHN010000042.1"/>
</dbReference>
<dbReference type="Pfam" id="PF05199">
    <property type="entry name" value="GMC_oxred_C"/>
    <property type="match status" value="1"/>
</dbReference>
<proteinExistence type="inferred from homology"/>
<dbReference type="SUPFAM" id="SSF51905">
    <property type="entry name" value="FAD/NAD(P)-binding domain"/>
    <property type="match status" value="1"/>
</dbReference>
<keyword evidence="2" id="KW-0285">Flavoprotein</keyword>
<name>A0ABS1ER77_9CLOT</name>
<dbReference type="Gene3D" id="3.50.50.60">
    <property type="entry name" value="FAD/NAD(P)-binding domain"/>
    <property type="match status" value="2"/>
</dbReference>
<dbReference type="PANTHER" id="PTHR46056">
    <property type="entry name" value="LONG-CHAIN-ALCOHOL OXIDASE"/>
    <property type="match status" value="1"/>
</dbReference>
<protein>
    <submittedName>
        <fullName evidence="7">GMC family oxidoreductase</fullName>
    </submittedName>
</protein>
<comment type="similarity">
    <text evidence="1">Belongs to the GMC oxidoreductase family.</text>
</comment>
<reference evidence="8" key="1">
    <citation type="submission" date="2021-01" db="EMBL/GenBank/DDBJ databases">
        <title>Genome public.</title>
        <authorList>
            <person name="Liu C."/>
            <person name="Sun Q."/>
        </authorList>
    </citation>
    <scope>NUCLEOTIDE SEQUENCE [LARGE SCALE GENOMIC DNA]</scope>
    <source>
        <strain evidence="8">YIM B02505</strain>
    </source>
</reference>
<dbReference type="PANTHER" id="PTHR46056:SF12">
    <property type="entry name" value="LONG-CHAIN-ALCOHOL OXIDASE"/>
    <property type="match status" value="1"/>
</dbReference>
<accession>A0ABS1ER77</accession>
<feature type="domain" description="Glucose-methanol-choline oxidoreductase N-terminal" evidence="5">
    <location>
        <begin position="229"/>
        <end position="332"/>
    </location>
</feature>
<dbReference type="EMBL" id="JAENHN010000042">
    <property type="protein sequence ID" value="MBK1811905.1"/>
    <property type="molecule type" value="Genomic_DNA"/>
</dbReference>
<evidence type="ECO:0000313" key="7">
    <source>
        <dbReference type="EMBL" id="MBK1811905.1"/>
    </source>
</evidence>
<evidence type="ECO:0000259" key="6">
    <source>
        <dbReference type="Pfam" id="PF05199"/>
    </source>
</evidence>
<dbReference type="InterPro" id="IPR000172">
    <property type="entry name" value="GMC_OxRdtase_N"/>
</dbReference>
<evidence type="ECO:0000256" key="4">
    <source>
        <dbReference type="ARBA" id="ARBA00023002"/>
    </source>
</evidence>
<dbReference type="Pfam" id="PF00732">
    <property type="entry name" value="GMC_oxred_N"/>
    <property type="match status" value="1"/>
</dbReference>
<dbReference type="InterPro" id="IPR007867">
    <property type="entry name" value="GMC_OxRtase_C"/>
</dbReference>
<sequence length="567" mass="62633">MPFDADVIIIGAGGGGAVVAKELGSKGIKVLLLEAGPWYGNKKWPNPNTDAGGESSSNYNDLSKEIYDKCFTDLENDMNDSITGKLRWGPADRSKTPWARSIPQRGYAWQNSGVGGTTVHYFANSPRAYPASIDDIWPISYKEMLPYYEKVEATLPVLPAPVTPKEELFYYGAQKAGWQLLKSNNITSPGYRPQPLSILHPDPNINDPNFDFDKSHLGCTLKCHCANGCNTGPTVDKIAKRSTLVSYIPLALKTGNVEIRPNTFVTKILTERDKKQELRAVGVLFRDTWTGEIGELRAKVVVMSAGAIETPRLWMNSELPYNPWVGRGLSNHWFDCVSGIFDEKTLMNILGTPGSLPFVGQTSGARFDYPGLGILITFGLTPGLHGSLVYGTSEDGYSFLNNNLSKSPQYTHGNVVGPELKELMSEYSRTLSMLVIIDDDCHQRNGVTLDPVLKDEHGFIPVIRYEPSKKDAEKREKLTAIGIDILRKAGAKKVIRNNMPPGIFIHLECTMRMGYVTDTNCETHQVKRLYIADNSVLYNGIGGPNPTLTTQALATRTADKLAKKYFD</sequence>
<evidence type="ECO:0000313" key="8">
    <source>
        <dbReference type="Proteomes" id="UP000596739"/>
    </source>
</evidence>
<evidence type="ECO:0000256" key="1">
    <source>
        <dbReference type="ARBA" id="ARBA00010790"/>
    </source>
</evidence>
<evidence type="ECO:0000256" key="3">
    <source>
        <dbReference type="ARBA" id="ARBA00022827"/>
    </source>
</evidence>
<comment type="caution">
    <text evidence="7">The sequence shown here is derived from an EMBL/GenBank/DDBJ whole genome shotgun (WGS) entry which is preliminary data.</text>
</comment>
<keyword evidence="4" id="KW-0560">Oxidoreductase</keyword>
<dbReference type="Proteomes" id="UP000596739">
    <property type="component" value="Unassembled WGS sequence"/>
</dbReference>
<keyword evidence="8" id="KW-1185">Reference proteome</keyword>
<gene>
    <name evidence="7" type="ORF">JHL18_14885</name>
</gene>
<dbReference type="InterPro" id="IPR036188">
    <property type="entry name" value="FAD/NAD-bd_sf"/>
</dbReference>
<keyword evidence="3" id="KW-0274">FAD</keyword>
<organism evidence="7 8">
    <name type="scientific">Clostridium yunnanense</name>
    <dbReference type="NCBI Taxonomy" id="2800325"/>
    <lineage>
        <taxon>Bacteria</taxon>
        <taxon>Bacillati</taxon>
        <taxon>Bacillota</taxon>
        <taxon>Clostridia</taxon>
        <taxon>Eubacteriales</taxon>
        <taxon>Clostridiaceae</taxon>
        <taxon>Clostridium</taxon>
    </lineage>
</organism>
<evidence type="ECO:0000256" key="2">
    <source>
        <dbReference type="ARBA" id="ARBA00022630"/>
    </source>
</evidence>